<comment type="caution">
    <text evidence="1">The sequence shown here is derived from an EMBL/GenBank/DDBJ whole genome shotgun (WGS) entry which is preliminary data.</text>
</comment>
<evidence type="ECO:0008006" key="3">
    <source>
        <dbReference type="Google" id="ProtNLM"/>
    </source>
</evidence>
<proteinExistence type="predicted"/>
<dbReference type="InterPro" id="IPR009078">
    <property type="entry name" value="Ferritin-like_SF"/>
</dbReference>
<name>A0ABV7Z7M8_9DEIO</name>
<keyword evidence="2" id="KW-1185">Reference proteome</keyword>
<evidence type="ECO:0000313" key="1">
    <source>
        <dbReference type="EMBL" id="MFC3833427.1"/>
    </source>
</evidence>
<sequence>MIPKDHGDWLRALLTDTEVLYIQTLLIAGRQGGASTSGRAAMLEDQADSLQVSIDVLGARVAHIGTVTPSTSSAVSAPGSALGSTLSALLDANRQYLRRVEVLLECWPSEDVATMSVLFAIETETARRVGFLLESTRHTLDSPSAHEPPLLLH</sequence>
<dbReference type="RefSeq" id="WP_380101974.1">
    <property type="nucleotide sequence ID" value="NZ_JBHRZG010000011.1"/>
</dbReference>
<reference evidence="2" key="1">
    <citation type="journal article" date="2019" name="Int. J. Syst. Evol. Microbiol.">
        <title>The Global Catalogue of Microorganisms (GCM) 10K type strain sequencing project: providing services to taxonomists for standard genome sequencing and annotation.</title>
        <authorList>
            <consortium name="The Broad Institute Genomics Platform"/>
            <consortium name="The Broad Institute Genome Sequencing Center for Infectious Disease"/>
            <person name="Wu L."/>
            <person name="Ma J."/>
        </authorList>
    </citation>
    <scope>NUCLEOTIDE SEQUENCE [LARGE SCALE GENOMIC DNA]</scope>
    <source>
        <strain evidence="2">CCTCC AB 2017081</strain>
    </source>
</reference>
<dbReference type="Proteomes" id="UP001595803">
    <property type="component" value="Unassembled WGS sequence"/>
</dbReference>
<organism evidence="1 2">
    <name type="scientific">Deinococcus rufus</name>
    <dbReference type="NCBI Taxonomy" id="2136097"/>
    <lineage>
        <taxon>Bacteria</taxon>
        <taxon>Thermotogati</taxon>
        <taxon>Deinococcota</taxon>
        <taxon>Deinococci</taxon>
        <taxon>Deinococcales</taxon>
        <taxon>Deinococcaceae</taxon>
        <taxon>Deinococcus</taxon>
    </lineage>
</organism>
<evidence type="ECO:0000313" key="2">
    <source>
        <dbReference type="Proteomes" id="UP001595803"/>
    </source>
</evidence>
<dbReference type="SUPFAM" id="SSF47240">
    <property type="entry name" value="Ferritin-like"/>
    <property type="match status" value="1"/>
</dbReference>
<accession>A0ABV7Z7M8</accession>
<gene>
    <name evidence="1" type="ORF">ACFOSB_11220</name>
</gene>
<protein>
    <recommendedName>
        <fullName evidence="3">DUF2383 domain-containing protein</fullName>
    </recommendedName>
</protein>
<dbReference type="EMBL" id="JBHRZG010000011">
    <property type="protein sequence ID" value="MFC3833427.1"/>
    <property type="molecule type" value="Genomic_DNA"/>
</dbReference>